<dbReference type="SUPFAM" id="SSF57716">
    <property type="entry name" value="Glucocorticoid receptor-like (DNA-binding domain)"/>
    <property type="match status" value="1"/>
</dbReference>
<feature type="compositionally biased region" description="Basic and acidic residues" evidence="2">
    <location>
        <begin position="217"/>
        <end position="241"/>
    </location>
</feature>
<organism evidence="4 5">
    <name type="scientific">Apiotrichum porosum</name>
    <dbReference type="NCBI Taxonomy" id="105984"/>
    <lineage>
        <taxon>Eukaryota</taxon>
        <taxon>Fungi</taxon>
        <taxon>Dikarya</taxon>
        <taxon>Basidiomycota</taxon>
        <taxon>Agaricomycotina</taxon>
        <taxon>Tremellomycetes</taxon>
        <taxon>Trichosporonales</taxon>
        <taxon>Trichosporonaceae</taxon>
        <taxon>Apiotrichum</taxon>
    </lineage>
</organism>
<dbReference type="GeneID" id="39591797"/>
<dbReference type="InterPro" id="IPR000679">
    <property type="entry name" value="Znf_GATA"/>
</dbReference>
<reference evidence="4 5" key="1">
    <citation type="submission" date="2018-11" db="EMBL/GenBank/DDBJ databases">
        <title>Genome sequence of Apiotrichum porosum DSM 27194.</title>
        <authorList>
            <person name="Aliyu H."/>
            <person name="Gorte O."/>
            <person name="Ochsenreither K."/>
        </authorList>
    </citation>
    <scope>NUCLEOTIDE SEQUENCE [LARGE SCALE GENOMIC DNA]</scope>
    <source>
        <strain evidence="4 5">DSM 27194</strain>
    </source>
</reference>
<dbReference type="EMBL" id="RSCE01000004">
    <property type="protein sequence ID" value="RSH83566.1"/>
    <property type="molecule type" value="Genomic_DNA"/>
</dbReference>
<dbReference type="GO" id="GO:0006357">
    <property type="term" value="P:regulation of transcription by RNA polymerase II"/>
    <property type="evidence" value="ECO:0007669"/>
    <property type="project" value="TreeGrafter"/>
</dbReference>
<feature type="region of interest" description="Disordered" evidence="2">
    <location>
        <begin position="501"/>
        <end position="522"/>
    </location>
</feature>
<dbReference type="Pfam" id="PF00320">
    <property type="entry name" value="GATA"/>
    <property type="match status" value="1"/>
</dbReference>
<feature type="region of interest" description="Disordered" evidence="2">
    <location>
        <begin position="457"/>
        <end position="484"/>
    </location>
</feature>
<dbReference type="GO" id="GO:0043565">
    <property type="term" value="F:sequence-specific DNA binding"/>
    <property type="evidence" value="ECO:0007669"/>
    <property type="project" value="InterPro"/>
</dbReference>
<dbReference type="AlphaFoldDB" id="A0A427XXG2"/>
<keyword evidence="1" id="KW-0479">Metal-binding</keyword>
<accession>A0A427XXG2</accession>
<dbReference type="Proteomes" id="UP000279236">
    <property type="component" value="Unassembled WGS sequence"/>
</dbReference>
<dbReference type="CDD" id="cd00202">
    <property type="entry name" value="ZnF_GATA"/>
    <property type="match status" value="1"/>
</dbReference>
<feature type="domain" description="GATA-type" evidence="3">
    <location>
        <begin position="375"/>
        <end position="434"/>
    </location>
</feature>
<feature type="compositionally biased region" description="Polar residues" evidence="2">
    <location>
        <begin position="205"/>
        <end position="215"/>
    </location>
</feature>
<dbReference type="SMART" id="SM00401">
    <property type="entry name" value="ZnF_GATA"/>
    <property type="match status" value="1"/>
</dbReference>
<evidence type="ECO:0000313" key="4">
    <source>
        <dbReference type="EMBL" id="RSH83566.1"/>
    </source>
</evidence>
<evidence type="ECO:0000256" key="2">
    <source>
        <dbReference type="SAM" id="MobiDB-lite"/>
    </source>
</evidence>
<dbReference type="STRING" id="105984.A0A427XXG2"/>
<dbReference type="Gene3D" id="3.30.50.10">
    <property type="entry name" value="Erythroid Transcription Factor GATA-1, subunit A"/>
    <property type="match status" value="1"/>
</dbReference>
<dbReference type="RefSeq" id="XP_028477518.1">
    <property type="nucleotide sequence ID" value="XM_028622626.1"/>
</dbReference>
<evidence type="ECO:0000256" key="1">
    <source>
        <dbReference type="PROSITE-ProRule" id="PRU00094"/>
    </source>
</evidence>
<feature type="compositionally biased region" description="Basic and acidic residues" evidence="2">
    <location>
        <begin position="607"/>
        <end position="616"/>
    </location>
</feature>
<feature type="region of interest" description="Disordered" evidence="2">
    <location>
        <begin position="199"/>
        <end position="305"/>
    </location>
</feature>
<dbReference type="InterPro" id="IPR042403">
    <property type="entry name" value="Spt21/Ams2"/>
</dbReference>
<feature type="compositionally biased region" description="Low complexity" evidence="2">
    <location>
        <begin position="672"/>
        <end position="690"/>
    </location>
</feature>
<keyword evidence="1" id="KW-0863">Zinc-finger</keyword>
<proteinExistence type="predicted"/>
<gene>
    <name evidence="4" type="ORF">EHS24_007254</name>
</gene>
<feature type="compositionally biased region" description="Low complexity" evidence="2">
    <location>
        <begin position="646"/>
        <end position="656"/>
    </location>
</feature>
<keyword evidence="1" id="KW-0862">Zinc</keyword>
<dbReference type="OrthoDB" id="515401at2759"/>
<name>A0A427XXG2_9TREE</name>
<evidence type="ECO:0000313" key="5">
    <source>
        <dbReference type="Proteomes" id="UP000279236"/>
    </source>
</evidence>
<dbReference type="PANTHER" id="PTHR39147">
    <property type="entry name" value="PROTEIN SPT21"/>
    <property type="match status" value="1"/>
</dbReference>
<dbReference type="InterPro" id="IPR013088">
    <property type="entry name" value="Znf_NHR/GATA"/>
</dbReference>
<dbReference type="GO" id="GO:0008270">
    <property type="term" value="F:zinc ion binding"/>
    <property type="evidence" value="ECO:0007669"/>
    <property type="project" value="UniProtKB-KW"/>
</dbReference>
<dbReference type="PANTHER" id="PTHR39147:SF1">
    <property type="entry name" value="PROTEIN SPT21"/>
    <property type="match status" value="1"/>
</dbReference>
<comment type="caution">
    <text evidence="4">The sequence shown here is derived from an EMBL/GenBank/DDBJ whole genome shotgun (WGS) entry which is preliminary data.</text>
</comment>
<evidence type="ECO:0000259" key="3">
    <source>
        <dbReference type="PROSITE" id="PS50114"/>
    </source>
</evidence>
<dbReference type="GO" id="GO:0030466">
    <property type="term" value="P:silent mating-type cassette heterochromatin formation"/>
    <property type="evidence" value="ECO:0007669"/>
    <property type="project" value="TreeGrafter"/>
</dbReference>
<dbReference type="GO" id="GO:0000183">
    <property type="term" value="P:rDNA heterochromatin formation"/>
    <property type="evidence" value="ECO:0007669"/>
    <property type="project" value="TreeGrafter"/>
</dbReference>
<dbReference type="PROSITE" id="PS50114">
    <property type="entry name" value="GATA_ZN_FINGER_2"/>
    <property type="match status" value="1"/>
</dbReference>
<protein>
    <recommendedName>
        <fullName evidence="3">GATA-type domain-containing protein</fullName>
    </recommendedName>
</protein>
<feature type="region of interest" description="Disordered" evidence="2">
    <location>
        <begin position="576"/>
        <end position="721"/>
    </location>
</feature>
<keyword evidence="5" id="KW-1185">Reference proteome</keyword>
<sequence length="756" mass="80399">MVAPLVPNRIHSLPVQVTYHIQASSQSFSTLFSTPQQVYVHPNAGSQEVDGQDEAWGAIYLKTVVQGILMASPELHPTHPSTPDLSLYVLDPRETFLRRSRAAPIPNLRSSPARAPSEVWTGKGLVSWALDEPGAGKNLITGRLVRRAEFAAAAPVPEGMSALEALVAANAAARDGHEAWGIEIAVGLKSSISSTVGYPGPLHQSVENGSVTGHRSQQRDTPRQPSFTHREPSFSRADSRPLQRITSTGVPRIHPTPTRPTPAPVPAAAASSSSKPPPPPPKAAEKPAPKRGRKKAVERTLSSVDTNSLAATLPKPENITKERAQELLKDSSFLTMLEQLTGAPISALAAEKRAAQESPEEEPVHKRGRFESAGDNKELCCSNCGTNKSSVWRQKKSDDGQSMRVCNACGLYYNKTRTMRPKTLWADSDEGPKRGSSSKAGFKRTLTQVVEKDAQRIASMRKPRAPRQIKPVPMTSPARGPAPKTVRNGKFAASTAVAASSPGGWVASTPASSGPAALPSETPNTALRRILGESMPSLAMPLSDDAAGEAPPNQMTWNADLSTFFDVDGFAMTPGNADDAAVKVEPSSATRSTFDRRGVSSAVGHDGGSKEGKEDKEDKEDGDDIEKRPASSEDDDVFSQLFQRTSSAGDLSSTSSPFDFSQLPPSSPPALPSNLPHSALLLSSPSSSPNGVSPRTESDFGKPSPALSSLRNEVGVDENKPEGEQVFHDLLHKLANGNMGDELLALFNSFPAASPA</sequence>